<evidence type="ECO:0000313" key="2">
    <source>
        <dbReference type="EMBL" id="KAL2322514.1"/>
    </source>
</evidence>
<keyword evidence="3" id="KW-1185">Reference proteome</keyword>
<organism evidence="2 3">
    <name type="scientific">Flemingia macrophylla</name>
    <dbReference type="NCBI Taxonomy" id="520843"/>
    <lineage>
        <taxon>Eukaryota</taxon>
        <taxon>Viridiplantae</taxon>
        <taxon>Streptophyta</taxon>
        <taxon>Embryophyta</taxon>
        <taxon>Tracheophyta</taxon>
        <taxon>Spermatophyta</taxon>
        <taxon>Magnoliopsida</taxon>
        <taxon>eudicotyledons</taxon>
        <taxon>Gunneridae</taxon>
        <taxon>Pentapetalae</taxon>
        <taxon>rosids</taxon>
        <taxon>fabids</taxon>
        <taxon>Fabales</taxon>
        <taxon>Fabaceae</taxon>
        <taxon>Papilionoideae</taxon>
        <taxon>50 kb inversion clade</taxon>
        <taxon>NPAAA clade</taxon>
        <taxon>indigoferoid/millettioid clade</taxon>
        <taxon>Phaseoleae</taxon>
        <taxon>Flemingia</taxon>
    </lineage>
</organism>
<comment type="caution">
    <text evidence="2">The sequence shown here is derived from an EMBL/GenBank/DDBJ whole genome shotgun (WGS) entry which is preliminary data.</text>
</comment>
<name>A0ABD1LG55_9FABA</name>
<accession>A0ABD1LG55</accession>
<protein>
    <submittedName>
        <fullName evidence="2">Uncharacterized protein</fullName>
    </submittedName>
</protein>
<feature type="compositionally biased region" description="Basic residues" evidence="1">
    <location>
        <begin position="20"/>
        <end position="35"/>
    </location>
</feature>
<feature type="region of interest" description="Disordered" evidence="1">
    <location>
        <begin position="1"/>
        <end position="71"/>
    </location>
</feature>
<feature type="compositionally biased region" description="Pro residues" evidence="1">
    <location>
        <begin position="54"/>
        <end position="63"/>
    </location>
</feature>
<dbReference type="Proteomes" id="UP001603857">
    <property type="component" value="Unassembled WGS sequence"/>
</dbReference>
<proteinExistence type="predicted"/>
<reference evidence="2 3" key="1">
    <citation type="submission" date="2024-08" db="EMBL/GenBank/DDBJ databases">
        <title>Insights into the chromosomal genome structure of Flemingia macrophylla.</title>
        <authorList>
            <person name="Ding Y."/>
            <person name="Zhao Y."/>
            <person name="Bi W."/>
            <person name="Wu M."/>
            <person name="Zhao G."/>
            <person name="Gong Y."/>
            <person name="Li W."/>
            <person name="Zhang P."/>
        </authorList>
    </citation>
    <scope>NUCLEOTIDE SEQUENCE [LARGE SCALE GENOMIC DNA]</scope>
    <source>
        <strain evidence="2">DYQJB</strain>
        <tissue evidence="2">Leaf</tissue>
    </source>
</reference>
<dbReference type="EMBL" id="JBGMDY010000009">
    <property type="protein sequence ID" value="KAL2322514.1"/>
    <property type="molecule type" value="Genomic_DNA"/>
</dbReference>
<evidence type="ECO:0000256" key="1">
    <source>
        <dbReference type="SAM" id="MobiDB-lite"/>
    </source>
</evidence>
<dbReference type="AlphaFoldDB" id="A0ABD1LG55"/>
<evidence type="ECO:0000313" key="3">
    <source>
        <dbReference type="Proteomes" id="UP001603857"/>
    </source>
</evidence>
<gene>
    <name evidence="2" type="ORF">Fmac_026893</name>
</gene>
<sequence length="71" mass="7908">MNKLFISNKKNTKQYPSKKGLGKKYKTKLNPRIRSKPVGTLHSCLRSSLLGPLPRSPPPPNPSIPTIKKPC</sequence>